<accession>A0ABR2KHY4</accession>
<evidence type="ECO:0000259" key="2">
    <source>
        <dbReference type="Pfam" id="PF00149"/>
    </source>
</evidence>
<feature type="transmembrane region" description="Helical" evidence="1">
    <location>
        <begin position="443"/>
        <end position="465"/>
    </location>
</feature>
<feature type="transmembrane region" description="Helical" evidence="1">
    <location>
        <begin position="585"/>
        <end position="608"/>
    </location>
</feature>
<organism evidence="3 4">
    <name type="scientific">Tritrichomonas musculus</name>
    <dbReference type="NCBI Taxonomy" id="1915356"/>
    <lineage>
        <taxon>Eukaryota</taxon>
        <taxon>Metamonada</taxon>
        <taxon>Parabasalia</taxon>
        <taxon>Tritrichomonadida</taxon>
        <taxon>Tritrichomonadidae</taxon>
        <taxon>Tritrichomonas</taxon>
    </lineage>
</organism>
<comment type="caution">
    <text evidence="3">The sequence shown here is derived from an EMBL/GenBank/DDBJ whole genome shotgun (WGS) entry which is preliminary data.</text>
</comment>
<keyword evidence="1" id="KW-1133">Transmembrane helix</keyword>
<sequence length="674" mass="77238">MLYDTNKLKTSAYYISQYFWIVYFLIPIILTFIFPLKTDKIRILSSNEIFDTSKNPVVFAHLSDTHINYLNQDSIESFRKVISIINSYSPEFIVLTGDIVDNYDSTSFPRYGDQFEENWNIYQHEISNISNIPIVEVGGNHDMFGIKSVLSQKNYMIDYSRAFNRSNTLSEKDFLVHSFLVGRSKTNVIAVNPYEFPSPHPPLLFFMQYSTQTLDLLSSEIRKSPSKSIVISHYPIGTMHSKRSSAGFKFSEIIGSQSSVLAYLTGHTHPKNLDVLHHGKGNLEIIGPASFQRSKFGMVTIDNNAISWSTIDITNPPNGIIAYPIPKEQISPHTIFNDIEHSEIRVIIFSKSKDLRINFSITNMLNSKTKKNPIFSDSLKYSRDLLKGRQVLYTFPLKNCISDHGTYKITFSGDFNGSTEFCYEDVISTGKEMLPSFQKTREIIFVTFPFFLLILLMVTFVFPFNCQVLVFDNIEEWIETSNGSNHWYFTFLLGFLLIRTRFQRSPKLIKLFVFLSVLLSFIGPILLFQTEDQIGLISVYGYYINSKAYSADYGTFYAYFYLLLVCFPMVILCSSFGVKHWSKPLIGDLVFTFVAFLGDIVVLIRLVYESVGPTLTVTSIGFVCVPFIFFTMITIWCIFHKGKEICCKRREGIADITDPSLSFHLTSNTNYSLE</sequence>
<gene>
    <name evidence="3" type="ORF">M9Y10_035194</name>
</gene>
<keyword evidence="4" id="KW-1185">Reference proteome</keyword>
<dbReference type="SUPFAM" id="SSF56300">
    <property type="entry name" value="Metallo-dependent phosphatases"/>
    <property type="match status" value="1"/>
</dbReference>
<feature type="transmembrane region" description="Helical" evidence="1">
    <location>
        <begin position="620"/>
        <end position="639"/>
    </location>
</feature>
<dbReference type="PANTHER" id="PTHR14795">
    <property type="entry name" value="HELICASE RELATED"/>
    <property type="match status" value="1"/>
</dbReference>
<protein>
    <submittedName>
        <fullName evidence="3">Transmembrane protein 62</fullName>
    </submittedName>
</protein>
<dbReference type="InterPro" id="IPR004843">
    <property type="entry name" value="Calcineurin-like_PHP"/>
</dbReference>
<dbReference type="EMBL" id="JAPFFF010000005">
    <property type="protein sequence ID" value="KAK8890418.1"/>
    <property type="molecule type" value="Genomic_DNA"/>
</dbReference>
<keyword evidence="1 3" id="KW-0812">Transmembrane</keyword>
<dbReference type="InterPro" id="IPR029052">
    <property type="entry name" value="Metallo-depent_PP-like"/>
</dbReference>
<evidence type="ECO:0000313" key="4">
    <source>
        <dbReference type="Proteomes" id="UP001470230"/>
    </source>
</evidence>
<feature type="domain" description="Calcineurin-like phosphoesterase" evidence="2">
    <location>
        <begin position="59"/>
        <end position="270"/>
    </location>
</feature>
<evidence type="ECO:0000313" key="3">
    <source>
        <dbReference type="EMBL" id="KAK8890418.1"/>
    </source>
</evidence>
<keyword evidence="1" id="KW-0472">Membrane</keyword>
<feature type="transmembrane region" description="Helical" evidence="1">
    <location>
        <begin position="556"/>
        <end position="578"/>
    </location>
</feature>
<dbReference type="PANTHER" id="PTHR14795:SF0">
    <property type="entry name" value="TRANSMEMBRANE PROTEIN 62"/>
    <property type="match status" value="1"/>
</dbReference>
<proteinExistence type="predicted"/>
<dbReference type="Pfam" id="PF00149">
    <property type="entry name" value="Metallophos"/>
    <property type="match status" value="1"/>
</dbReference>
<evidence type="ECO:0000256" key="1">
    <source>
        <dbReference type="SAM" id="Phobius"/>
    </source>
</evidence>
<name>A0ABR2KHY4_9EUKA</name>
<reference evidence="3 4" key="1">
    <citation type="submission" date="2024-04" db="EMBL/GenBank/DDBJ databases">
        <title>Tritrichomonas musculus Genome.</title>
        <authorList>
            <person name="Alves-Ferreira E."/>
            <person name="Grigg M."/>
            <person name="Lorenzi H."/>
            <person name="Galac M."/>
        </authorList>
    </citation>
    <scope>NUCLEOTIDE SEQUENCE [LARGE SCALE GENOMIC DNA]</scope>
    <source>
        <strain evidence="3 4">EAF2021</strain>
    </source>
</reference>
<feature type="transmembrane region" description="Helical" evidence="1">
    <location>
        <begin position="12"/>
        <end position="36"/>
    </location>
</feature>
<dbReference type="Gene3D" id="3.60.21.10">
    <property type="match status" value="1"/>
</dbReference>
<feature type="transmembrane region" description="Helical" evidence="1">
    <location>
        <begin position="509"/>
        <end position="528"/>
    </location>
</feature>
<dbReference type="Proteomes" id="UP001470230">
    <property type="component" value="Unassembled WGS sequence"/>
</dbReference>